<evidence type="ECO:0000259" key="1">
    <source>
        <dbReference type="PROSITE" id="PS50878"/>
    </source>
</evidence>
<dbReference type="SUPFAM" id="SSF53098">
    <property type="entry name" value="Ribonuclease H-like"/>
    <property type="match status" value="1"/>
</dbReference>
<dbReference type="InterPro" id="IPR000477">
    <property type="entry name" value="RT_dom"/>
</dbReference>
<protein>
    <submittedName>
        <fullName evidence="2">Putative tick transposon</fullName>
    </submittedName>
</protein>
<dbReference type="InterPro" id="IPR043502">
    <property type="entry name" value="DNA/RNA_pol_sf"/>
</dbReference>
<dbReference type="Pfam" id="PF00078">
    <property type="entry name" value="RVT_1"/>
    <property type="match status" value="1"/>
</dbReference>
<reference evidence="2" key="1">
    <citation type="submission" date="2016-02" db="EMBL/GenBank/DDBJ databases">
        <title>RNAseq analyses of the midgut from blood- or serum-fed Ixodes ricinus ticks.</title>
        <authorList>
            <person name="Perner J."/>
            <person name="Provaznik J."/>
            <person name="Schrenkova J."/>
            <person name="Urbanova V."/>
            <person name="Ribeiro J.M."/>
            <person name="Kopacek P."/>
        </authorList>
    </citation>
    <scope>NUCLEOTIDE SEQUENCE</scope>
    <source>
        <tissue evidence="2">Gut</tissue>
    </source>
</reference>
<name>A0A131Y4N1_IXORI</name>
<feature type="domain" description="Reverse transcriptase" evidence="1">
    <location>
        <begin position="341"/>
        <end position="618"/>
    </location>
</feature>
<dbReference type="InterPro" id="IPR036691">
    <property type="entry name" value="Endo/exonu/phosph_ase_sf"/>
</dbReference>
<dbReference type="AlphaFoldDB" id="A0A131Y4N1"/>
<sequence length="1063" mass="118086">LFRAALDIARKQPLLVVGDFNAPHPAWGYGTESVKGRNLWTDTHESGLSLLTDPDQPTRRGDFRHNDTTPDLAFTKHVKEVKWTNTGEDLGSDHFVVRIDATAGPTQRKGKPCTVVEWDKFRSLLEEQHVDDIRDIELWSDWIRTTAGHATKVIPEDVGFDAADSRLLHLWEAKTQLETRLLSPKKNRSLRRRIAQLSRTIEAHAEHVCQQQWQDLCDSFDGQPNVPNTWNIIRHLLGPEGNKAAQHNRMCEIVRRSGKSEEELIDQVRQRYLGDTPPRSPTIYAGSPNEVLDADFTTFEVTAAIRDLKTKSAPGPDGVTNKMLRHLQHDMVDKLTAYFNRCWHNGKIPPAWKTAKVVMIPKPGKKPSIDALRPISLTSCVGKLMERVVLNRLNRFMDDQALYPHTMVGFRPHLSTQDVMLRLKHQIIDGEGCSRLDTRAVLGLDLTKAFDNIKHNAVLAGLEQLGVGARTYAYIQDFLTNRTARISIGGATSEEIPMGGRGTPQGSVLSPFLFNTAMLGLPERLEAIDGLQHSIYADDITLWVAGGSDGQIQDTLQAAIGAVEDYVTPRGLACSPQKSELLLLKPLRAKHLPSDIELYSRGVRIPAVKSIRVLGLRIQADGNNYETINSLKTTTYQITRLISRISGRRFGMRERNLVRLVRAFVVSRMAYVLPFLRLGVAEKTKLDGLIRKSYKRALGLPDSTSNDRFAALGLHNTVDEIVEAQRLSQVERLTRSATGRHILRSLGIRYGSQTGPKCAVPTQVRTSLLIQPIPKHMHPIHHEGRRSARVRALHSLLGKERDVYYVDAADYGTGKMVSAVVDAGGSLVASCSIDTADPGTAEEVAIALALQMRKARFVVSDSQRAIRQFAKGRVSPQAAKILRGHAPVTSPIKLIWTPAHSSLPGNEEAHSAARGLIGRAGLTLDPSTTSLAGRDGLVTFRDVLDHYAGDRARYPPAHAALDKASTVAWRRLQTNSYPNPSTLHKWYPDRYSPKCKLCGANANLRHMLWECARLDRSKHPKISAVTSQEDWDALLKASSQEVQKAVVRWAEDAAKIQGIEAAV</sequence>
<dbReference type="CDD" id="cd01650">
    <property type="entry name" value="RT_nLTR_like"/>
    <property type="match status" value="1"/>
</dbReference>
<feature type="non-terminal residue" evidence="2">
    <location>
        <position position="1"/>
    </location>
</feature>
<dbReference type="GO" id="GO:0003676">
    <property type="term" value="F:nucleic acid binding"/>
    <property type="evidence" value="ECO:0007669"/>
    <property type="project" value="InterPro"/>
</dbReference>
<proteinExistence type="evidence at transcript level"/>
<dbReference type="GO" id="GO:0003824">
    <property type="term" value="F:catalytic activity"/>
    <property type="evidence" value="ECO:0007669"/>
    <property type="project" value="InterPro"/>
</dbReference>
<dbReference type="PANTHER" id="PTHR19446">
    <property type="entry name" value="REVERSE TRANSCRIPTASES"/>
    <property type="match status" value="1"/>
</dbReference>
<dbReference type="Pfam" id="PF14529">
    <property type="entry name" value="Exo_endo_phos_2"/>
    <property type="match status" value="1"/>
</dbReference>
<dbReference type="SUPFAM" id="SSF56672">
    <property type="entry name" value="DNA/RNA polymerases"/>
    <property type="match status" value="1"/>
</dbReference>
<dbReference type="Gene3D" id="3.60.10.10">
    <property type="entry name" value="Endonuclease/exonuclease/phosphatase"/>
    <property type="match status" value="1"/>
</dbReference>
<dbReference type="InterPro" id="IPR005135">
    <property type="entry name" value="Endo/exonuclease/phosphatase"/>
</dbReference>
<dbReference type="GO" id="GO:0042575">
    <property type="term" value="C:DNA polymerase complex"/>
    <property type="evidence" value="ECO:0007669"/>
    <property type="project" value="UniProtKB-ARBA"/>
</dbReference>
<dbReference type="PROSITE" id="PS50878">
    <property type="entry name" value="RT_POL"/>
    <property type="match status" value="1"/>
</dbReference>
<dbReference type="InterPro" id="IPR036397">
    <property type="entry name" value="RNaseH_sf"/>
</dbReference>
<dbReference type="EMBL" id="GEFM01002328">
    <property type="protein sequence ID" value="JAP73468.1"/>
    <property type="molecule type" value="mRNA"/>
</dbReference>
<dbReference type="SUPFAM" id="SSF56219">
    <property type="entry name" value="DNase I-like"/>
    <property type="match status" value="1"/>
</dbReference>
<dbReference type="InterPro" id="IPR012337">
    <property type="entry name" value="RNaseH-like_sf"/>
</dbReference>
<dbReference type="Gene3D" id="3.30.420.10">
    <property type="entry name" value="Ribonuclease H-like superfamily/Ribonuclease H"/>
    <property type="match status" value="1"/>
</dbReference>
<evidence type="ECO:0000313" key="2">
    <source>
        <dbReference type="EMBL" id="JAP73468.1"/>
    </source>
</evidence>
<dbReference type="GO" id="GO:0071897">
    <property type="term" value="P:DNA biosynthetic process"/>
    <property type="evidence" value="ECO:0007669"/>
    <property type="project" value="UniProtKB-ARBA"/>
</dbReference>
<accession>A0A131Y4N1</accession>
<organism evidence="2">
    <name type="scientific">Ixodes ricinus</name>
    <name type="common">Common tick</name>
    <name type="synonym">Acarus ricinus</name>
    <dbReference type="NCBI Taxonomy" id="34613"/>
    <lineage>
        <taxon>Eukaryota</taxon>
        <taxon>Metazoa</taxon>
        <taxon>Ecdysozoa</taxon>
        <taxon>Arthropoda</taxon>
        <taxon>Chelicerata</taxon>
        <taxon>Arachnida</taxon>
        <taxon>Acari</taxon>
        <taxon>Parasitiformes</taxon>
        <taxon>Ixodida</taxon>
        <taxon>Ixodoidea</taxon>
        <taxon>Ixodidae</taxon>
        <taxon>Ixodinae</taxon>
        <taxon>Ixodes</taxon>
    </lineage>
</organism>